<dbReference type="GO" id="GO:0008270">
    <property type="term" value="F:zinc ion binding"/>
    <property type="evidence" value="ECO:0007669"/>
    <property type="project" value="InterPro"/>
</dbReference>
<name>A0A8H7BB09_9PLEO</name>
<dbReference type="GO" id="GO:0003677">
    <property type="term" value="F:DNA binding"/>
    <property type="evidence" value="ECO:0007669"/>
    <property type="project" value="InterPro"/>
</dbReference>
<dbReference type="InterPro" id="IPR036864">
    <property type="entry name" value="Zn2-C6_fun-type_DNA-bd_sf"/>
</dbReference>
<dbReference type="PROSITE" id="PS00463">
    <property type="entry name" value="ZN2_CY6_FUNGAL_1"/>
    <property type="match status" value="1"/>
</dbReference>
<comment type="caution">
    <text evidence="5">The sequence shown here is derived from an EMBL/GenBank/DDBJ whole genome shotgun (WGS) entry which is preliminary data.</text>
</comment>
<evidence type="ECO:0000256" key="2">
    <source>
        <dbReference type="ARBA" id="ARBA00023242"/>
    </source>
</evidence>
<gene>
    <name evidence="5" type="ORF">GT037_000258</name>
</gene>
<dbReference type="InterPro" id="IPR007219">
    <property type="entry name" value="XnlR_reg_dom"/>
</dbReference>
<keyword evidence="1" id="KW-0479">Metal-binding</keyword>
<keyword evidence="3" id="KW-1133">Transmembrane helix</keyword>
<keyword evidence="3" id="KW-0812">Transmembrane</keyword>
<dbReference type="CDD" id="cd00067">
    <property type="entry name" value="GAL4"/>
    <property type="match status" value="1"/>
</dbReference>
<keyword evidence="6" id="KW-1185">Reference proteome</keyword>
<proteinExistence type="predicted"/>
<keyword evidence="2" id="KW-0539">Nucleus</keyword>
<dbReference type="PANTHER" id="PTHR46910:SF39">
    <property type="entry name" value="ZN(II)2CYS6 TRANSCRIPTION FACTOR (EUROFUNG)"/>
    <property type="match status" value="1"/>
</dbReference>
<feature type="transmembrane region" description="Helical" evidence="3">
    <location>
        <begin position="560"/>
        <end position="578"/>
    </location>
</feature>
<accession>A0A8H7BB09</accession>
<dbReference type="GO" id="GO:0006351">
    <property type="term" value="P:DNA-templated transcription"/>
    <property type="evidence" value="ECO:0007669"/>
    <property type="project" value="InterPro"/>
</dbReference>
<dbReference type="Proteomes" id="UP000596902">
    <property type="component" value="Unassembled WGS sequence"/>
</dbReference>
<evidence type="ECO:0000313" key="6">
    <source>
        <dbReference type="Proteomes" id="UP000596902"/>
    </source>
</evidence>
<reference evidence="5" key="1">
    <citation type="submission" date="2020-01" db="EMBL/GenBank/DDBJ databases">
        <authorList>
            <person name="Feng Z.H.Z."/>
        </authorList>
    </citation>
    <scope>NUCLEOTIDE SEQUENCE</scope>
    <source>
        <strain evidence="5">CBS107.38</strain>
    </source>
</reference>
<evidence type="ECO:0000256" key="1">
    <source>
        <dbReference type="ARBA" id="ARBA00022723"/>
    </source>
</evidence>
<sequence>MSSAGVEKRGSASTVRACDLCRKRKRRCVWNSGPQGCSPCTNMKETCTTTYTRKQRSKPQRGNRIVEYESRIKRLESILHERNVTQPEIRQQPIMQVTDASVPLSKWVESLRHEVETGPQPQLPDLNPFDLEGLLQGSDGVFANELGALSMGDTGQGSSALDAPLPISLDGIQPSVDLQEDAAFLQGGYFGPRSTEGLSPLPQPTSTSPDSDWYLPPPELGTSLLAEFLTDLNTAYPLYQPHVIADHLRTCYAGLSDGAAVAWTSAYIVFGMAHHLRGMSVTGNSYDMDMAQYYLARAYSTLNTLLAAPPSLGQVQCLVGLALLMVASPCSYKQSAGHFVSTALRVIRSLVYQEEKDCLTIEQLANSAQQRRVFWICFINDITLAILNNAQPTHKLQDVANCSDFVADELGALTAAEGTWRVLIFWLFTRIALLQVEAIDQVFSRTTSNNTPLDLSAATSIVFARLQAFREQHHIFHLSAGQIQQLLYRADICHCITLEAYYFATIYRLHAFMAMDMSSKINPFEMDGLSRMSKMKQHKSYSEARRLLSLLPVAPRGNVALYWVIHSILIAALVTILAHHIQNPMADVPSPTELRIYQQLVADLDTMVGAGDNPDLADKATLCKRLLSAYEARFRAQRIGDPLRSIAVTS</sequence>
<dbReference type="RefSeq" id="XP_038791161.1">
    <property type="nucleotide sequence ID" value="XM_038925305.1"/>
</dbReference>
<feature type="domain" description="Zn(2)-C6 fungal-type" evidence="4">
    <location>
        <begin position="17"/>
        <end position="49"/>
    </location>
</feature>
<reference evidence="5" key="2">
    <citation type="submission" date="2020-08" db="EMBL/GenBank/DDBJ databases">
        <title>Draft Genome Sequence of Cumin Blight Pathogen Alternaria burnsii.</title>
        <authorList>
            <person name="Feng Z."/>
        </authorList>
    </citation>
    <scope>NUCLEOTIDE SEQUENCE</scope>
    <source>
        <strain evidence="5">CBS107.38</strain>
    </source>
</reference>
<dbReference type="Pfam" id="PF04082">
    <property type="entry name" value="Fungal_trans"/>
    <property type="match status" value="1"/>
</dbReference>
<dbReference type="CDD" id="cd12148">
    <property type="entry name" value="fungal_TF_MHR"/>
    <property type="match status" value="1"/>
</dbReference>
<protein>
    <recommendedName>
        <fullName evidence="4">Zn(2)-C6 fungal-type domain-containing protein</fullName>
    </recommendedName>
</protein>
<dbReference type="InterPro" id="IPR001138">
    <property type="entry name" value="Zn2Cys6_DnaBD"/>
</dbReference>
<dbReference type="GeneID" id="62198483"/>
<evidence type="ECO:0000313" key="5">
    <source>
        <dbReference type="EMBL" id="KAF7681282.1"/>
    </source>
</evidence>
<dbReference type="Gene3D" id="4.10.240.10">
    <property type="entry name" value="Zn(2)-C6 fungal-type DNA-binding domain"/>
    <property type="match status" value="1"/>
</dbReference>
<dbReference type="PROSITE" id="PS50048">
    <property type="entry name" value="ZN2_CY6_FUNGAL_2"/>
    <property type="match status" value="1"/>
</dbReference>
<dbReference type="GO" id="GO:0000981">
    <property type="term" value="F:DNA-binding transcription factor activity, RNA polymerase II-specific"/>
    <property type="evidence" value="ECO:0007669"/>
    <property type="project" value="InterPro"/>
</dbReference>
<dbReference type="OrthoDB" id="4116913at2759"/>
<organism evidence="5 6">
    <name type="scientific">Alternaria burnsii</name>
    <dbReference type="NCBI Taxonomy" id="1187904"/>
    <lineage>
        <taxon>Eukaryota</taxon>
        <taxon>Fungi</taxon>
        <taxon>Dikarya</taxon>
        <taxon>Ascomycota</taxon>
        <taxon>Pezizomycotina</taxon>
        <taxon>Dothideomycetes</taxon>
        <taxon>Pleosporomycetidae</taxon>
        <taxon>Pleosporales</taxon>
        <taxon>Pleosporineae</taxon>
        <taxon>Pleosporaceae</taxon>
        <taxon>Alternaria</taxon>
        <taxon>Alternaria sect. Alternaria</taxon>
    </lineage>
</organism>
<dbReference type="PANTHER" id="PTHR46910">
    <property type="entry name" value="TRANSCRIPTION FACTOR PDR1"/>
    <property type="match status" value="1"/>
</dbReference>
<dbReference type="EMBL" id="JAAABM010000001">
    <property type="protein sequence ID" value="KAF7681282.1"/>
    <property type="molecule type" value="Genomic_DNA"/>
</dbReference>
<dbReference type="SUPFAM" id="SSF57701">
    <property type="entry name" value="Zn2/Cys6 DNA-binding domain"/>
    <property type="match status" value="1"/>
</dbReference>
<dbReference type="InterPro" id="IPR050987">
    <property type="entry name" value="AtrR-like"/>
</dbReference>
<keyword evidence="3" id="KW-0472">Membrane</keyword>
<evidence type="ECO:0000259" key="4">
    <source>
        <dbReference type="PROSITE" id="PS50048"/>
    </source>
</evidence>
<evidence type="ECO:0000256" key="3">
    <source>
        <dbReference type="SAM" id="Phobius"/>
    </source>
</evidence>
<dbReference type="AlphaFoldDB" id="A0A8H7BB09"/>